<comment type="caution">
    <text evidence="7">The sequence shown here is derived from an EMBL/GenBank/DDBJ whole genome shotgun (WGS) entry which is preliminary data.</text>
</comment>
<dbReference type="InterPro" id="IPR014721">
    <property type="entry name" value="Ribsml_uS5_D2-typ_fold_subgr"/>
</dbReference>
<keyword evidence="1" id="KW-0819">tRNA processing</keyword>
<evidence type="ECO:0000256" key="5">
    <source>
        <dbReference type="ARBA" id="ARBA00022884"/>
    </source>
</evidence>
<dbReference type="EMBL" id="JAVXZY010000014">
    <property type="protein sequence ID" value="MDT9002338.1"/>
    <property type="molecule type" value="Genomic_DNA"/>
</dbReference>
<reference evidence="7" key="1">
    <citation type="submission" date="2023-09" db="EMBL/GenBank/DDBJ databases">
        <title>Paucibacter sp. APW11 Genome sequencing and assembly.</title>
        <authorList>
            <person name="Kim I."/>
        </authorList>
    </citation>
    <scope>NUCLEOTIDE SEQUENCE</scope>
    <source>
        <strain evidence="7">APW11</strain>
    </source>
</reference>
<keyword evidence="2" id="KW-0540">Nuclease</keyword>
<accession>A0ABU3PJM5</accession>
<keyword evidence="3" id="KW-0255">Endonuclease</keyword>
<dbReference type="InterPro" id="IPR000100">
    <property type="entry name" value="RNase_P"/>
</dbReference>
<evidence type="ECO:0000313" key="8">
    <source>
        <dbReference type="Proteomes" id="UP001246372"/>
    </source>
</evidence>
<evidence type="ECO:0000256" key="1">
    <source>
        <dbReference type="ARBA" id="ARBA00022694"/>
    </source>
</evidence>
<keyword evidence="8" id="KW-1185">Reference proteome</keyword>
<evidence type="ECO:0000256" key="2">
    <source>
        <dbReference type="ARBA" id="ARBA00022722"/>
    </source>
</evidence>
<dbReference type="Proteomes" id="UP001246372">
    <property type="component" value="Unassembled WGS sequence"/>
</dbReference>
<evidence type="ECO:0000256" key="3">
    <source>
        <dbReference type="ARBA" id="ARBA00022759"/>
    </source>
</evidence>
<organism evidence="7 8">
    <name type="scientific">Roseateles aquae</name>
    <dbReference type="NCBI Taxonomy" id="3077235"/>
    <lineage>
        <taxon>Bacteria</taxon>
        <taxon>Pseudomonadati</taxon>
        <taxon>Pseudomonadota</taxon>
        <taxon>Betaproteobacteria</taxon>
        <taxon>Burkholderiales</taxon>
        <taxon>Sphaerotilaceae</taxon>
        <taxon>Roseateles</taxon>
    </lineage>
</organism>
<keyword evidence="5" id="KW-0694">RNA-binding</keyword>
<evidence type="ECO:0000256" key="4">
    <source>
        <dbReference type="ARBA" id="ARBA00022801"/>
    </source>
</evidence>
<feature type="region of interest" description="Disordered" evidence="6">
    <location>
        <begin position="34"/>
        <end position="72"/>
    </location>
</feature>
<dbReference type="InterPro" id="IPR020568">
    <property type="entry name" value="Ribosomal_Su5_D2-typ_SF"/>
</dbReference>
<evidence type="ECO:0000313" key="7">
    <source>
        <dbReference type="EMBL" id="MDT9002338.1"/>
    </source>
</evidence>
<keyword evidence="4" id="KW-0378">Hydrolase</keyword>
<proteinExistence type="predicted"/>
<dbReference type="Gene3D" id="3.30.230.10">
    <property type="match status" value="1"/>
</dbReference>
<gene>
    <name evidence="7" type="ORF">RQP53_23860</name>
</gene>
<dbReference type="RefSeq" id="WP_315653231.1">
    <property type="nucleotide sequence ID" value="NZ_JAVXZY010000014.1"/>
</dbReference>
<evidence type="ECO:0000256" key="6">
    <source>
        <dbReference type="SAM" id="MobiDB-lite"/>
    </source>
</evidence>
<name>A0ABU3PJM5_9BURK</name>
<sequence>MIGRIVRSADYERVLGASSRARSSHFAVHHLAAKPSLPGKKPSTAEAKLSTADAPSIHSPVDEKPAAGPDNSAATVLEGRWLGCVVPKRHARRSVTRSLLKRQIRAVFDGVEAQGLPAGLWVVRLRSPFDRKQFLSASSDALRAAARAELMQLVAKLTRPSRAAAPAAAAVAASAPAGPSAVPPQG</sequence>
<dbReference type="SUPFAM" id="SSF54211">
    <property type="entry name" value="Ribosomal protein S5 domain 2-like"/>
    <property type="match status" value="1"/>
</dbReference>
<dbReference type="Pfam" id="PF00825">
    <property type="entry name" value="Ribonuclease_P"/>
    <property type="match status" value="1"/>
</dbReference>
<protein>
    <submittedName>
        <fullName evidence="7">Ribonuclease P protein component</fullName>
    </submittedName>
</protein>